<organism evidence="6 7">
    <name type="scientific">Tegillarca granosa</name>
    <name type="common">Malaysian cockle</name>
    <name type="synonym">Anadara granosa</name>
    <dbReference type="NCBI Taxonomy" id="220873"/>
    <lineage>
        <taxon>Eukaryota</taxon>
        <taxon>Metazoa</taxon>
        <taxon>Spiralia</taxon>
        <taxon>Lophotrochozoa</taxon>
        <taxon>Mollusca</taxon>
        <taxon>Bivalvia</taxon>
        <taxon>Autobranchia</taxon>
        <taxon>Pteriomorphia</taxon>
        <taxon>Arcoida</taxon>
        <taxon>Arcoidea</taxon>
        <taxon>Arcidae</taxon>
        <taxon>Tegillarca</taxon>
    </lineage>
</organism>
<evidence type="ECO:0000313" key="7">
    <source>
        <dbReference type="Proteomes" id="UP001217089"/>
    </source>
</evidence>
<evidence type="ECO:0000256" key="2">
    <source>
        <dbReference type="ARBA" id="ARBA00022692"/>
    </source>
</evidence>
<dbReference type="PANTHER" id="PTHR24064">
    <property type="entry name" value="SOLUTE CARRIER FAMILY 22 MEMBER"/>
    <property type="match status" value="1"/>
</dbReference>
<evidence type="ECO:0000256" key="4">
    <source>
        <dbReference type="ARBA" id="ARBA00023136"/>
    </source>
</evidence>
<accession>A0ABQ9FEU4</accession>
<comment type="subcellular location">
    <subcellularLocation>
        <location evidence="1">Membrane</location>
        <topology evidence="1">Multi-pass membrane protein</topology>
    </subcellularLocation>
</comment>
<feature type="transmembrane region" description="Helical" evidence="5">
    <location>
        <begin position="14"/>
        <end position="35"/>
    </location>
</feature>
<comment type="caution">
    <text evidence="6">The sequence shown here is derived from an EMBL/GenBank/DDBJ whole genome shotgun (WGS) entry which is preliminary data.</text>
</comment>
<keyword evidence="7" id="KW-1185">Reference proteome</keyword>
<proteinExistence type="predicted"/>
<dbReference type="Gene3D" id="1.20.1250.20">
    <property type="entry name" value="MFS general substrate transporter like domains"/>
    <property type="match status" value="1"/>
</dbReference>
<keyword evidence="2 5" id="KW-0812">Transmembrane</keyword>
<name>A0ABQ9FEU4_TEGGR</name>
<evidence type="ECO:0000256" key="5">
    <source>
        <dbReference type="SAM" id="Phobius"/>
    </source>
</evidence>
<protein>
    <submittedName>
        <fullName evidence="6">Uncharacterized protein</fullName>
    </submittedName>
</protein>
<gene>
    <name evidence="6" type="ORF">KUTeg_008023</name>
</gene>
<keyword evidence="3 5" id="KW-1133">Transmembrane helix</keyword>
<evidence type="ECO:0000256" key="1">
    <source>
        <dbReference type="ARBA" id="ARBA00004141"/>
    </source>
</evidence>
<dbReference type="InterPro" id="IPR036259">
    <property type="entry name" value="MFS_trans_sf"/>
</dbReference>
<sequence>MIYGVELVGPTKRVITGVVIEYFWVTGVVILAGIAYALRDWFYIQLATSLPILIFALDKKNKTTATHNLQLRMRYIFERRAIQLLIPESARWLISKNKYKEAEKIIQKAAKVNKVTLTKDILDFKSLENPPKEYIWQLFTSKVLFLRSLVIFFNW</sequence>
<dbReference type="EMBL" id="JARBDR010000337">
    <property type="protein sequence ID" value="KAJ8315873.1"/>
    <property type="molecule type" value="Genomic_DNA"/>
</dbReference>
<evidence type="ECO:0000313" key="6">
    <source>
        <dbReference type="EMBL" id="KAJ8315873.1"/>
    </source>
</evidence>
<reference evidence="6 7" key="1">
    <citation type="submission" date="2022-12" db="EMBL/GenBank/DDBJ databases">
        <title>Chromosome-level genome of Tegillarca granosa.</title>
        <authorList>
            <person name="Kim J."/>
        </authorList>
    </citation>
    <scope>NUCLEOTIDE SEQUENCE [LARGE SCALE GENOMIC DNA]</scope>
    <source>
        <strain evidence="6">Teg-2019</strain>
        <tissue evidence="6">Adductor muscle</tissue>
    </source>
</reference>
<dbReference type="InterPro" id="IPR005828">
    <property type="entry name" value="MFS_sugar_transport-like"/>
</dbReference>
<keyword evidence="4 5" id="KW-0472">Membrane</keyword>
<dbReference type="Proteomes" id="UP001217089">
    <property type="component" value="Unassembled WGS sequence"/>
</dbReference>
<evidence type="ECO:0000256" key="3">
    <source>
        <dbReference type="ARBA" id="ARBA00022989"/>
    </source>
</evidence>
<dbReference type="Pfam" id="PF00083">
    <property type="entry name" value="Sugar_tr"/>
    <property type="match status" value="1"/>
</dbReference>